<sequence>MPALVCDSTKADYSLLVLSKIKPAIEIYQSLVFVKWLKPMLVIKKSP</sequence>
<comment type="caution">
    <text evidence="1">The sequence shown here is derived from an EMBL/GenBank/DDBJ whole genome shotgun (WGS) entry which is preliminary data.</text>
</comment>
<name>A0A256FPV5_9HYPH</name>
<organism evidence="1 2">
    <name type="scientific">Brucella grignonensis</name>
    <dbReference type="NCBI Taxonomy" id="94627"/>
    <lineage>
        <taxon>Bacteria</taxon>
        <taxon>Pseudomonadati</taxon>
        <taxon>Pseudomonadota</taxon>
        <taxon>Alphaproteobacteria</taxon>
        <taxon>Hyphomicrobiales</taxon>
        <taxon>Brucellaceae</taxon>
        <taxon>Brucella/Ochrobactrum group</taxon>
        <taxon>Brucella</taxon>
    </lineage>
</organism>
<dbReference type="EMBL" id="NNRL01000151">
    <property type="protein sequence ID" value="OYR16451.1"/>
    <property type="molecule type" value="Genomic_DNA"/>
</dbReference>
<dbReference type="Proteomes" id="UP000216478">
    <property type="component" value="Unassembled WGS sequence"/>
</dbReference>
<keyword evidence="2" id="KW-1185">Reference proteome</keyword>
<evidence type="ECO:0000313" key="2">
    <source>
        <dbReference type="Proteomes" id="UP000216478"/>
    </source>
</evidence>
<evidence type="ECO:0000313" key="1">
    <source>
        <dbReference type="EMBL" id="OYR16451.1"/>
    </source>
</evidence>
<accession>A0A256FPV5</accession>
<dbReference type="AlphaFoldDB" id="A0A256FPV5"/>
<gene>
    <name evidence="1" type="ORF">CEV33_4461</name>
</gene>
<reference evidence="1 2" key="1">
    <citation type="submission" date="2017-07" db="EMBL/GenBank/DDBJ databases">
        <title>Phylogenetic study on the rhizospheric bacterium Ochrobactrum sp. A44.</title>
        <authorList>
            <person name="Krzyzanowska D.M."/>
            <person name="Ossowicki A."/>
            <person name="Rajewska M."/>
            <person name="Maciag T."/>
            <person name="Kaczynski Z."/>
            <person name="Czerwicka M."/>
            <person name="Jafra S."/>
        </authorList>
    </citation>
    <scope>NUCLEOTIDE SEQUENCE [LARGE SCALE GENOMIC DNA]</scope>
    <source>
        <strain evidence="1 2">OgA9a</strain>
    </source>
</reference>
<protein>
    <submittedName>
        <fullName evidence="1">Uncharacterized protein</fullName>
    </submittedName>
</protein>
<proteinExistence type="predicted"/>